<dbReference type="Pfam" id="PF03619">
    <property type="entry name" value="Solute_trans_a"/>
    <property type="match status" value="1"/>
</dbReference>
<feature type="transmembrane region" description="Helical" evidence="6">
    <location>
        <begin position="296"/>
        <end position="319"/>
    </location>
</feature>
<feature type="transmembrane region" description="Helical" evidence="6">
    <location>
        <begin position="179"/>
        <end position="199"/>
    </location>
</feature>
<dbReference type="SMART" id="SM01417">
    <property type="entry name" value="Solute_trans_a"/>
    <property type="match status" value="1"/>
</dbReference>
<sequence>MNTLASLVLRRSGSSTTCDLPTPLVPIPTEPIAGSKDFYHVNVIVSGALAIFSTLVVSVLMWRHATNMSRPREQLHILRICLLLPIFAIVLWVGVYIPRTYVYLYSVVVICEPVTLTCFFLFICETLAAPAPTAPDDSDSPSSAPPLSRRAVFLSPLTARARRLGVPLTDGRALNRFRLNCAGVAQGMPIAWAVALAAIASEAAGAYCLTAHDAHHAHLYLIVFKTISTFTALLAVLRTTLPVREELKQHRAVTKLWAFKALIFLQVAQDFIFSIVNSNAPRSLTESKTVSKIDFITGIPSLVVEVELVIFALFFHYAYSVSLYQLTDEQKRAGRTYEAHGWRLIYKVLDIRDVLALITFTFRIRSEAEAHEAEMNTMTTMTMQQQQQQRGRPSETSPDSSSVRDSAEGKSAHEQVTETAVLK</sequence>
<feature type="compositionally biased region" description="Polar residues" evidence="5">
    <location>
        <begin position="390"/>
        <end position="404"/>
    </location>
</feature>
<evidence type="ECO:0000313" key="7">
    <source>
        <dbReference type="EMBL" id="GAP85411.2"/>
    </source>
</evidence>
<proteinExistence type="predicted"/>
<evidence type="ECO:0000256" key="5">
    <source>
        <dbReference type="SAM" id="MobiDB-lite"/>
    </source>
</evidence>
<feature type="compositionally biased region" description="Basic and acidic residues" evidence="5">
    <location>
        <begin position="405"/>
        <end position="416"/>
    </location>
</feature>
<feature type="transmembrane region" description="Helical" evidence="6">
    <location>
        <begin position="38"/>
        <end position="65"/>
    </location>
</feature>
<evidence type="ECO:0000256" key="4">
    <source>
        <dbReference type="ARBA" id="ARBA00023136"/>
    </source>
</evidence>
<dbReference type="InterPro" id="IPR005178">
    <property type="entry name" value="Ostalpha/TMEM184C"/>
</dbReference>
<accession>A0A1W2TBX1</accession>
<gene>
    <name evidence="7" type="ORF">SAMD00023353_1001030</name>
</gene>
<organism evidence="7">
    <name type="scientific">Rosellinia necatrix</name>
    <name type="common">White root-rot fungus</name>
    <dbReference type="NCBI Taxonomy" id="77044"/>
    <lineage>
        <taxon>Eukaryota</taxon>
        <taxon>Fungi</taxon>
        <taxon>Dikarya</taxon>
        <taxon>Ascomycota</taxon>
        <taxon>Pezizomycotina</taxon>
        <taxon>Sordariomycetes</taxon>
        <taxon>Xylariomycetidae</taxon>
        <taxon>Xylariales</taxon>
        <taxon>Xylariaceae</taxon>
        <taxon>Rosellinia</taxon>
    </lineage>
</organism>
<evidence type="ECO:0000256" key="2">
    <source>
        <dbReference type="ARBA" id="ARBA00022692"/>
    </source>
</evidence>
<feature type="transmembrane region" description="Helical" evidence="6">
    <location>
        <begin position="77"/>
        <end position="97"/>
    </location>
</feature>
<evidence type="ECO:0000313" key="8">
    <source>
        <dbReference type="Proteomes" id="UP000054516"/>
    </source>
</evidence>
<evidence type="ECO:0000256" key="1">
    <source>
        <dbReference type="ARBA" id="ARBA00004141"/>
    </source>
</evidence>
<keyword evidence="8" id="KW-1185">Reference proteome</keyword>
<feature type="region of interest" description="Disordered" evidence="5">
    <location>
        <begin position="380"/>
        <end position="423"/>
    </location>
</feature>
<feature type="transmembrane region" description="Helical" evidence="6">
    <location>
        <begin position="103"/>
        <end position="123"/>
    </location>
</feature>
<dbReference type="EMBL" id="DF977455">
    <property type="protein sequence ID" value="GAP85411.2"/>
    <property type="molecule type" value="Genomic_DNA"/>
</dbReference>
<reference evidence="7" key="1">
    <citation type="submission" date="2016-03" db="EMBL/GenBank/DDBJ databases">
        <title>Draft genome sequence of Rosellinia necatrix.</title>
        <authorList>
            <person name="Kanematsu S."/>
        </authorList>
    </citation>
    <scope>NUCLEOTIDE SEQUENCE [LARGE SCALE GENOMIC DNA]</scope>
    <source>
        <strain evidence="7">W97</strain>
    </source>
</reference>
<feature type="compositionally biased region" description="Low complexity" evidence="5">
    <location>
        <begin position="380"/>
        <end position="389"/>
    </location>
</feature>
<evidence type="ECO:0000256" key="3">
    <source>
        <dbReference type="ARBA" id="ARBA00022989"/>
    </source>
</evidence>
<comment type="subcellular location">
    <subcellularLocation>
        <location evidence="1">Membrane</location>
        <topology evidence="1">Multi-pass membrane protein</topology>
    </subcellularLocation>
</comment>
<dbReference type="Proteomes" id="UP000054516">
    <property type="component" value="Unassembled WGS sequence"/>
</dbReference>
<keyword evidence="3 6" id="KW-1133">Transmembrane helix</keyword>
<keyword evidence="4 6" id="KW-0472">Membrane</keyword>
<dbReference type="PANTHER" id="PTHR23423">
    <property type="entry name" value="ORGANIC SOLUTE TRANSPORTER-RELATED"/>
    <property type="match status" value="1"/>
</dbReference>
<dbReference type="AlphaFoldDB" id="A0A1W2TBX1"/>
<protein>
    <submittedName>
        <fullName evidence="7">Putative organic solute transporter Ost-alpha</fullName>
    </submittedName>
</protein>
<feature type="transmembrane region" description="Helical" evidence="6">
    <location>
        <begin position="219"/>
        <end position="237"/>
    </location>
</feature>
<dbReference type="OrthoDB" id="5348404at2759"/>
<dbReference type="GO" id="GO:0016020">
    <property type="term" value="C:membrane"/>
    <property type="evidence" value="ECO:0007669"/>
    <property type="project" value="UniProtKB-SubCell"/>
</dbReference>
<keyword evidence="2 6" id="KW-0812">Transmembrane</keyword>
<evidence type="ECO:0000256" key="6">
    <source>
        <dbReference type="SAM" id="Phobius"/>
    </source>
</evidence>
<dbReference type="STRING" id="77044.A0A1W2TBX1"/>
<feature type="transmembrane region" description="Helical" evidence="6">
    <location>
        <begin position="257"/>
        <end position="276"/>
    </location>
</feature>
<name>A0A1W2TBX1_ROSNE</name>